<protein>
    <submittedName>
        <fullName evidence="2">Uncharacterized protein</fullName>
    </submittedName>
</protein>
<comment type="caution">
    <text evidence="2">The sequence shown here is derived from an EMBL/GenBank/DDBJ whole genome shotgun (WGS) entry which is preliminary data.</text>
</comment>
<name>A0A5W0J5S4_SALHA</name>
<evidence type="ECO:0000313" key="2">
    <source>
        <dbReference type="EMBL" id="EBV9032017.1"/>
    </source>
</evidence>
<proteinExistence type="predicted"/>
<reference evidence="2" key="1">
    <citation type="submission" date="2018-07" db="EMBL/GenBank/DDBJ databases">
        <authorList>
            <consortium name="GenomeTrakr network: Whole genome sequencing for foodborne pathogen traceback"/>
        </authorList>
    </citation>
    <scope>NUCLEOTIDE SEQUENCE</scope>
    <source>
        <strain evidence="2">CVM-N23807</strain>
    </source>
</reference>
<feature type="transmembrane region" description="Helical" evidence="1">
    <location>
        <begin position="85"/>
        <end position="106"/>
    </location>
</feature>
<evidence type="ECO:0000256" key="1">
    <source>
        <dbReference type="SAM" id="Phobius"/>
    </source>
</evidence>
<gene>
    <name evidence="2" type="ORF">AUE46_18315</name>
</gene>
<keyword evidence="1" id="KW-1133">Transmembrane helix</keyword>
<sequence>MHATDQPELKESNKYRKIKTPATIIAKLEIKTIFLGVMLESNVPVSLLSRYVDILTKRFLSYDIIKSDTNNSHSDNIYNAYFKPVLFFMAYISWVNIHLSIAKVVLFV</sequence>
<accession>A0A5W0J5S4</accession>
<dbReference type="EMBL" id="AAHGSF010000049">
    <property type="protein sequence ID" value="EBV9032017.1"/>
    <property type="molecule type" value="Genomic_DNA"/>
</dbReference>
<dbReference type="AlphaFoldDB" id="A0A5W0J5S4"/>
<keyword evidence="1" id="KW-0812">Transmembrane</keyword>
<organism evidence="2">
    <name type="scientific">Salmonella hadar</name>
    <dbReference type="NCBI Taxonomy" id="149385"/>
    <lineage>
        <taxon>Bacteria</taxon>
        <taxon>Pseudomonadati</taxon>
        <taxon>Pseudomonadota</taxon>
        <taxon>Gammaproteobacteria</taxon>
        <taxon>Enterobacterales</taxon>
        <taxon>Enterobacteriaceae</taxon>
        <taxon>Salmonella</taxon>
    </lineage>
</organism>
<keyword evidence="1" id="KW-0472">Membrane</keyword>